<gene>
    <name evidence="2" type="ORF">GEV33_005807</name>
</gene>
<proteinExistence type="predicted"/>
<accession>A0A8J6LCA5</accession>
<protein>
    <submittedName>
        <fullName evidence="2">Uncharacterized protein</fullName>
    </submittedName>
</protein>
<dbReference type="EMBL" id="JABDTM020020527">
    <property type="protein sequence ID" value="KAH0816984.1"/>
    <property type="molecule type" value="Genomic_DNA"/>
</dbReference>
<name>A0A8J6LCA5_TENMO</name>
<feature type="compositionally biased region" description="Low complexity" evidence="1">
    <location>
        <begin position="37"/>
        <end position="46"/>
    </location>
</feature>
<reference evidence="2" key="1">
    <citation type="journal article" date="2020" name="J Insects Food Feed">
        <title>The yellow mealworm (Tenebrio molitor) genome: a resource for the emerging insects as food and feed industry.</title>
        <authorList>
            <person name="Eriksson T."/>
            <person name="Andere A."/>
            <person name="Kelstrup H."/>
            <person name="Emery V."/>
            <person name="Picard C."/>
        </authorList>
    </citation>
    <scope>NUCLEOTIDE SEQUENCE</scope>
    <source>
        <strain evidence="2">Stoneville</strain>
        <tissue evidence="2">Whole head</tissue>
    </source>
</reference>
<evidence type="ECO:0000313" key="2">
    <source>
        <dbReference type="EMBL" id="KAH0816984.1"/>
    </source>
</evidence>
<dbReference type="AlphaFoldDB" id="A0A8J6LCA5"/>
<evidence type="ECO:0000256" key="1">
    <source>
        <dbReference type="SAM" id="MobiDB-lite"/>
    </source>
</evidence>
<sequence length="279" mass="31193">MWKDPSRGPAAWREKRLEMALIQKSVPARENYRHSVTGRSRTSGRSPRGKTPRGRSATDVGVLVDEGGCHRVPGATTVTVSVVRSAERWLVDSASAGTSRWTADDARGGWSMSPAQGPLGGALMMDVVKRKVSVKSKSLMTPSVFYDRYGSNVDKIQFEEEVGGTPRNVRTVEHEEAVLNVFEEDGTRSIRTVSREMGLFKSSVQRVPADNRRHQYHYTGVQHLLSEDYPIRREFYLWLINQNDAPHFLSRILFSDEILPVSAGSVEEDRIIGLPGLQI</sequence>
<comment type="caution">
    <text evidence="2">The sequence shown here is derived from an EMBL/GenBank/DDBJ whole genome shotgun (WGS) entry which is preliminary data.</text>
</comment>
<reference evidence="2" key="2">
    <citation type="submission" date="2021-08" db="EMBL/GenBank/DDBJ databases">
        <authorList>
            <person name="Eriksson T."/>
        </authorList>
    </citation>
    <scope>NUCLEOTIDE SEQUENCE</scope>
    <source>
        <strain evidence="2">Stoneville</strain>
        <tissue evidence="2">Whole head</tissue>
    </source>
</reference>
<dbReference type="PANTHER" id="PTHR47326">
    <property type="entry name" value="TRANSPOSABLE ELEMENT TC3 TRANSPOSASE-LIKE PROTEIN"/>
    <property type="match status" value="1"/>
</dbReference>
<dbReference type="Proteomes" id="UP000719412">
    <property type="component" value="Unassembled WGS sequence"/>
</dbReference>
<evidence type="ECO:0000313" key="3">
    <source>
        <dbReference type="Proteomes" id="UP000719412"/>
    </source>
</evidence>
<feature type="region of interest" description="Disordered" evidence="1">
    <location>
        <begin position="28"/>
        <end position="58"/>
    </location>
</feature>
<organism evidence="2 3">
    <name type="scientific">Tenebrio molitor</name>
    <name type="common">Yellow mealworm beetle</name>
    <dbReference type="NCBI Taxonomy" id="7067"/>
    <lineage>
        <taxon>Eukaryota</taxon>
        <taxon>Metazoa</taxon>
        <taxon>Ecdysozoa</taxon>
        <taxon>Arthropoda</taxon>
        <taxon>Hexapoda</taxon>
        <taxon>Insecta</taxon>
        <taxon>Pterygota</taxon>
        <taxon>Neoptera</taxon>
        <taxon>Endopterygota</taxon>
        <taxon>Coleoptera</taxon>
        <taxon>Polyphaga</taxon>
        <taxon>Cucujiformia</taxon>
        <taxon>Tenebrionidae</taxon>
        <taxon>Tenebrio</taxon>
    </lineage>
</organism>
<dbReference type="PANTHER" id="PTHR47326:SF1">
    <property type="entry name" value="HTH PSQ-TYPE DOMAIN-CONTAINING PROTEIN"/>
    <property type="match status" value="1"/>
</dbReference>
<keyword evidence="3" id="KW-1185">Reference proteome</keyword>